<comment type="caution">
    <text evidence="1">The sequence shown here is derived from an EMBL/GenBank/DDBJ whole genome shotgun (WGS) entry which is preliminary data.</text>
</comment>
<reference evidence="1" key="1">
    <citation type="submission" date="2019-08" db="EMBL/GenBank/DDBJ databases">
        <authorList>
            <person name="Kucharzyk K."/>
            <person name="Murdoch R.W."/>
            <person name="Higgins S."/>
            <person name="Loffler F."/>
        </authorList>
    </citation>
    <scope>NUCLEOTIDE SEQUENCE</scope>
</reference>
<evidence type="ECO:0000313" key="1">
    <source>
        <dbReference type="EMBL" id="MPL99786.1"/>
    </source>
</evidence>
<dbReference type="EMBL" id="VSSQ01000688">
    <property type="protein sequence ID" value="MPL99786.1"/>
    <property type="molecule type" value="Genomic_DNA"/>
</dbReference>
<protein>
    <submittedName>
        <fullName evidence="1">Uncharacterized protein</fullName>
    </submittedName>
</protein>
<dbReference type="AlphaFoldDB" id="A0A644W8G4"/>
<name>A0A644W8G4_9ZZZZ</name>
<accession>A0A644W8G4</accession>
<sequence length="242" mass="26555">MKKTILLLVLNLIAIGMFAQTVISNGESIGTGWWPAGSAGEVGVWNNPLKDGVNNTDKAMTVWINNGDLIYTGGGIGGLNVDMSTYNTISVMVYKQIAGMVRLEIQDATGNKFCFASYTSPGNWQNLKFPIPADFVGPLTALLVAPHFENYTENPIPDGEAHRMWWDEVVAFNDTTTGISNPYVDAKAEIVKTIIYTMNGSQIGVFGEKELIPFKKMSNGLYVVQEFDDLGRIYVSKILIDN</sequence>
<organism evidence="1">
    <name type="scientific">bioreactor metagenome</name>
    <dbReference type="NCBI Taxonomy" id="1076179"/>
    <lineage>
        <taxon>unclassified sequences</taxon>
        <taxon>metagenomes</taxon>
        <taxon>ecological metagenomes</taxon>
    </lineage>
</organism>
<gene>
    <name evidence="1" type="ORF">SDC9_46007</name>
</gene>
<proteinExistence type="predicted"/>